<evidence type="ECO:0000313" key="2">
    <source>
        <dbReference type="EMBL" id="GKU73191.1"/>
    </source>
</evidence>
<evidence type="ECO:0000259" key="1">
    <source>
        <dbReference type="Pfam" id="PF21075"/>
    </source>
</evidence>
<reference evidence="2" key="2">
    <citation type="submission" date="2022-04" db="EMBL/GenBank/DDBJ databases">
        <authorList>
            <person name="Komine T."/>
            <person name="Fukano H."/>
            <person name="Wada S."/>
        </authorList>
    </citation>
    <scope>NUCLEOTIDE SEQUENCE</scope>
    <source>
        <strain evidence="2">NJB18185</strain>
    </source>
</reference>
<dbReference type="GO" id="GO:0006538">
    <property type="term" value="P:L-glutamate catabolic process"/>
    <property type="evidence" value="ECO:0007669"/>
    <property type="project" value="InterPro"/>
</dbReference>
<feature type="non-terminal residue" evidence="2">
    <location>
        <position position="339"/>
    </location>
</feature>
<sequence length="339" mass="36426">MTIGSGPKQATTPWTAFTKMSDIPEWISKAYIETYRGPHDKEPGTLETGIIDLTIPAAIVSPALLSAHYRLGQHRAHGENCVAVYPPEDPAGFGPALQVVTDHGGMLMDSITVLLHRLGVSYTALMTPVFDVQRNPSGDLLSIEPKAPGTPQYVGEAWIHIQFVPSVDTKALAEVETVLPKVLSDVQQVAADAAAIIAALSNLAADVETNLGGHFSAPDREDVAALLRWLGNGNFLLLGYQRCQVHDGLVSGDGSSDLGVMRSRTGSRPRLTDDDKLLVLAQATVGSYLRYGAYPYAIGVREYVDGGVIEHRFVGLFTVSAMNADVLEIPSISRRVREA</sequence>
<name>A0AA37UWB1_9MYCO</name>
<organism evidence="2 3">
    <name type="scientific">Mycobacterium montefiorense</name>
    <dbReference type="NCBI Taxonomy" id="154654"/>
    <lineage>
        <taxon>Bacteria</taxon>
        <taxon>Bacillati</taxon>
        <taxon>Actinomycetota</taxon>
        <taxon>Actinomycetes</taxon>
        <taxon>Mycobacteriales</taxon>
        <taxon>Mycobacteriaceae</taxon>
        <taxon>Mycobacterium</taxon>
        <taxon>Mycobacterium simiae complex</taxon>
    </lineage>
</organism>
<accession>A0AA37UWB1</accession>
<dbReference type="EMBL" id="BQYH01000020">
    <property type="protein sequence ID" value="GKU73191.1"/>
    <property type="molecule type" value="Genomic_DNA"/>
</dbReference>
<comment type="caution">
    <text evidence="2">The sequence shown here is derived from an EMBL/GenBank/DDBJ whole genome shotgun (WGS) entry which is preliminary data.</text>
</comment>
<gene>
    <name evidence="2" type="ORF">NJB18185_29620</name>
</gene>
<dbReference type="GO" id="GO:0004069">
    <property type="term" value="F:L-aspartate:2-oxoglutarate aminotransferase activity"/>
    <property type="evidence" value="ECO:0007669"/>
    <property type="project" value="InterPro"/>
</dbReference>
<feature type="domain" description="NAD-glutamate dehydrogenase N-terminal ACT1" evidence="1">
    <location>
        <begin position="64"/>
        <end position="177"/>
    </location>
</feature>
<proteinExistence type="predicted"/>
<protein>
    <recommendedName>
        <fullName evidence="1">NAD-glutamate dehydrogenase N-terminal ACT1 domain-containing protein</fullName>
    </recommendedName>
</protein>
<dbReference type="PANTHER" id="PTHR43403:SF1">
    <property type="entry name" value="NAD-SPECIFIC GLUTAMATE DEHYDROGENASE"/>
    <property type="match status" value="1"/>
</dbReference>
<dbReference type="GO" id="GO:0004352">
    <property type="term" value="F:glutamate dehydrogenase (NAD+) activity"/>
    <property type="evidence" value="ECO:0007669"/>
    <property type="project" value="InterPro"/>
</dbReference>
<dbReference type="PANTHER" id="PTHR43403">
    <property type="entry name" value="NAD-SPECIFIC GLUTAMATE DEHYDROGENASE"/>
    <property type="match status" value="1"/>
</dbReference>
<dbReference type="InterPro" id="IPR024727">
    <property type="entry name" value="NAD_Glu_DH_N_ACT1"/>
</dbReference>
<dbReference type="InterPro" id="IPR007780">
    <property type="entry name" value="NAD_Glu_DH_bac"/>
</dbReference>
<evidence type="ECO:0000313" key="3">
    <source>
        <dbReference type="Proteomes" id="UP001139505"/>
    </source>
</evidence>
<reference evidence="2" key="1">
    <citation type="journal article" date="2022" name="Microbiol. Resour. Announc.">
        <title>Draft Genome Sequences of Eight Mycobacterium montefiorense Strains Isolated from Salamanders in Captivity.</title>
        <authorList>
            <person name="Komine T."/>
            <person name="Ihara H."/>
            <person name="Fukano H."/>
            <person name="Hoshino Y."/>
            <person name="Kurata O."/>
            <person name="Wada S."/>
        </authorList>
    </citation>
    <scope>NUCLEOTIDE SEQUENCE</scope>
    <source>
        <strain evidence="2">NJB18185</strain>
    </source>
</reference>
<dbReference type="Proteomes" id="UP001139505">
    <property type="component" value="Unassembled WGS sequence"/>
</dbReference>
<dbReference type="Pfam" id="PF21075">
    <property type="entry name" value="GDH_ACT1"/>
    <property type="match status" value="1"/>
</dbReference>
<dbReference type="AlphaFoldDB" id="A0AA37UWB1"/>